<proteinExistence type="predicted"/>
<evidence type="ECO:0000313" key="2">
    <source>
        <dbReference type="Proteomes" id="UP000265643"/>
    </source>
</evidence>
<comment type="caution">
    <text evidence="1">The sequence shown here is derived from an EMBL/GenBank/DDBJ whole genome shotgun (WGS) entry which is preliminary data.</text>
</comment>
<dbReference type="EMBL" id="BHGK01000001">
    <property type="protein sequence ID" value="GCA67686.1"/>
    <property type="molecule type" value="Genomic_DNA"/>
</dbReference>
<dbReference type="AlphaFoldDB" id="A0A391P5Y4"/>
<name>A0A391P5Y4_9FIRM</name>
<organism evidence="1 2">
    <name type="scientific">Mediterraneibacter butyricigenes</name>
    <dbReference type="NCBI Taxonomy" id="2316025"/>
    <lineage>
        <taxon>Bacteria</taxon>
        <taxon>Bacillati</taxon>
        <taxon>Bacillota</taxon>
        <taxon>Clostridia</taxon>
        <taxon>Lachnospirales</taxon>
        <taxon>Lachnospiraceae</taxon>
        <taxon>Mediterraneibacter</taxon>
    </lineage>
</organism>
<protein>
    <submittedName>
        <fullName evidence="1">Uncharacterized protein</fullName>
    </submittedName>
</protein>
<dbReference type="Proteomes" id="UP000265643">
    <property type="component" value="Unassembled WGS sequence"/>
</dbReference>
<sequence>MSESSIRETKDETVSDEAGAVTLIRVVPPRDSVPMGLDVWAVFFCYVKKLFEQNMKRISWNLKWDGNMTGLKHNKRYKYIFK</sequence>
<keyword evidence="2" id="KW-1185">Reference proteome</keyword>
<accession>A0A391P5Y4</accession>
<gene>
    <name evidence="1" type="ORF">KGMB01110_21220</name>
</gene>
<evidence type="ECO:0000313" key="1">
    <source>
        <dbReference type="EMBL" id="GCA67686.1"/>
    </source>
</evidence>
<reference evidence="2" key="1">
    <citation type="submission" date="2018-09" db="EMBL/GenBank/DDBJ databases">
        <title>Draft Genome Sequence of Mediterraneibacter sp. KCTC 15684.</title>
        <authorList>
            <person name="Kim J.S."/>
            <person name="Han K.I."/>
            <person name="Suh M.K."/>
            <person name="Lee K.C."/>
            <person name="Eom M.K."/>
            <person name="Lee J.H."/>
            <person name="Park S.H."/>
            <person name="Kang S.W."/>
            <person name="Park J.E."/>
            <person name="Oh B.S."/>
            <person name="Yu S.Y."/>
            <person name="Choi S.H."/>
            <person name="Lee D.H."/>
            <person name="Yoon H."/>
            <person name="Kim B."/>
            <person name="Yang S.J."/>
            <person name="Lee J.S."/>
        </authorList>
    </citation>
    <scope>NUCLEOTIDE SEQUENCE [LARGE SCALE GENOMIC DNA]</scope>
    <source>
        <strain evidence="2">KCTC 15684</strain>
    </source>
</reference>